<evidence type="ECO:0000256" key="4">
    <source>
        <dbReference type="RuleBase" id="RU000363"/>
    </source>
</evidence>
<reference evidence="5" key="1">
    <citation type="submission" date="2023-01" db="EMBL/GenBank/DDBJ databases">
        <authorList>
            <person name="Van Ghelder C."/>
            <person name="Rancurel C."/>
        </authorList>
    </citation>
    <scope>NUCLEOTIDE SEQUENCE</scope>
    <source>
        <strain evidence="5">CNCM I-4278</strain>
    </source>
</reference>
<evidence type="ECO:0000256" key="3">
    <source>
        <dbReference type="ARBA" id="ARBA00023002"/>
    </source>
</evidence>
<evidence type="ECO:0000313" key="5">
    <source>
        <dbReference type="EMBL" id="CAI6240859.1"/>
    </source>
</evidence>
<gene>
    <name evidence="5" type="ORF">PDIGIT_LOCUS580</name>
</gene>
<accession>A0A9W4XD83</accession>
<proteinExistence type="inferred from homology"/>
<evidence type="ECO:0008006" key="7">
    <source>
        <dbReference type="Google" id="ProtNLM"/>
    </source>
</evidence>
<comment type="similarity">
    <text evidence="1 4">Belongs to the short-chain dehydrogenases/reductases (SDR) family.</text>
</comment>
<dbReference type="PANTHER" id="PTHR24320">
    <property type="entry name" value="RETINOL DEHYDROGENASE"/>
    <property type="match status" value="1"/>
</dbReference>
<evidence type="ECO:0000313" key="6">
    <source>
        <dbReference type="Proteomes" id="UP001152607"/>
    </source>
</evidence>
<dbReference type="Pfam" id="PF00106">
    <property type="entry name" value="adh_short"/>
    <property type="match status" value="1"/>
</dbReference>
<keyword evidence="2" id="KW-0521">NADP</keyword>
<keyword evidence="3" id="KW-0560">Oxidoreductase</keyword>
<dbReference type="Proteomes" id="UP001152607">
    <property type="component" value="Unassembled WGS sequence"/>
</dbReference>
<name>A0A9W4XD83_9PLEO</name>
<dbReference type="PRINTS" id="PR00080">
    <property type="entry name" value="SDRFAMILY"/>
</dbReference>
<protein>
    <recommendedName>
        <fullName evidence="7">NAD(P)-binding protein</fullName>
    </recommendedName>
</protein>
<dbReference type="InterPro" id="IPR002347">
    <property type="entry name" value="SDR_fam"/>
</dbReference>
<comment type="caution">
    <text evidence="5">The sequence shown here is derived from an EMBL/GenBank/DDBJ whole genome shotgun (WGS) entry which is preliminary data.</text>
</comment>
<dbReference type="OrthoDB" id="191139at2759"/>
<dbReference type="PANTHER" id="PTHR24320:SF282">
    <property type="entry name" value="WW DOMAIN-CONTAINING OXIDOREDUCTASE"/>
    <property type="match status" value="1"/>
</dbReference>
<organism evidence="5 6">
    <name type="scientific">Periconia digitata</name>
    <dbReference type="NCBI Taxonomy" id="1303443"/>
    <lineage>
        <taxon>Eukaryota</taxon>
        <taxon>Fungi</taxon>
        <taxon>Dikarya</taxon>
        <taxon>Ascomycota</taxon>
        <taxon>Pezizomycotina</taxon>
        <taxon>Dothideomycetes</taxon>
        <taxon>Pleosporomycetidae</taxon>
        <taxon>Pleosporales</taxon>
        <taxon>Massarineae</taxon>
        <taxon>Periconiaceae</taxon>
        <taxon>Periconia</taxon>
    </lineage>
</organism>
<dbReference type="Gene3D" id="3.40.50.720">
    <property type="entry name" value="NAD(P)-binding Rossmann-like Domain"/>
    <property type="match status" value="1"/>
</dbReference>
<evidence type="ECO:0000256" key="1">
    <source>
        <dbReference type="ARBA" id="ARBA00006484"/>
    </source>
</evidence>
<dbReference type="AlphaFoldDB" id="A0A9W4XD83"/>
<sequence length="335" mass="36396">MSDSSNTSVGPDKFHYSRPLDWSPTNDLPNLKGKVGIVTGGNSLDSIGGNIVHQLALLGAKVYVGGRSSERVEHGIHSILTTSPSLAPANLVPFVADLSNWTQVKQRAEQFLQEETRLDFLINNGGVWTDDLDINEFGVNADLAVNHIAHFVLTQTLPPLLSKTALSSSTPKNAVRIVNVSSNAHSIIPQPTSFATLADWNNDFGGKQNQWSPAFRYGFSKAANILFTKELQRRLDAEDVPIVVTAPHPGSILTTGFAKVVGVDTEEWKNSLPASQGALTPLWCAVSEQVDDTCKGRYIMPFGVVAENTEFCDDETEAKNLWRVTEEVLGSAKLL</sequence>
<evidence type="ECO:0000256" key="2">
    <source>
        <dbReference type="ARBA" id="ARBA00022857"/>
    </source>
</evidence>
<dbReference type="SUPFAM" id="SSF51735">
    <property type="entry name" value="NAD(P)-binding Rossmann-fold domains"/>
    <property type="match status" value="1"/>
</dbReference>
<dbReference type="InterPro" id="IPR036291">
    <property type="entry name" value="NAD(P)-bd_dom_sf"/>
</dbReference>
<dbReference type="GO" id="GO:0016491">
    <property type="term" value="F:oxidoreductase activity"/>
    <property type="evidence" value="ECO:0007669"/>
    <property type="project" value="UniProtKB-KW"/>
</dbReference>
<dbReference type="EMBL" id="CAOQHR010000001">
    <property type="protein sequence ID" value="CAI6240859.1"/>
    <property type="molecule type" value="Genomic_DNA"/>
</dbReference>
<keyword evidence="6" id="KW-1185">Reference proteome</keyword>